<evidence type="ECO:0000313" key="1">
    <source>
        <dbReference type="EMBL" id="BAH40664.1"/>
    </source>
</evidence>
<keyword evidence="2" id="KW-1185">Reference proteome</keyword>
<dbReference type="Pfam" id="PF19671">
    <property type="entry name" value="DUF6174"/>
    <property type="match status" value="1"/>
</dbReference>
<dbReference type="STRING" id="379066.GAU_3622"/>
<accession>C1ADT7</accession>
<dbReference type="KEGG" id="gau:GAU_3622"/>
<name>C1ADT7_GEMAT</name>
<organism evidence="1 2">
    <name type="scientific">Gemmatimonas aurantiaca (strain DSM 14586 / JCM 11422 / NBRC 100505 / T-27)</name>
    <dbReference type="NCBI Taxonomy" id="379066"/>
    <lineage>
        <taxon>Bacteria</taxon>
        <taxon>Pseudomonadati</taxon>
        <taxon>Gemmatimonadota</taxon>
        <taxon>Gemmatimonadia</taxon>
        <taxon>Gemmatimonadales</taxon>
        <taxon>Gemmatimonadaceae</taxon>
        <taxon>Gemmatimonas</taxon>
    </lineage>
</organism>
<reference evidence="2" key="1">
    <citation type="submission" date="2006-03" db="EMBL/GenBank/DDBJ databases">
        <title>Complete genome sequence of Gemmatimonas aurantiaca T-27 that represents a novel phylum Gemmatimonadetes.</title>
        <authorList>
            <person name="Takasaki K."/>
            <person name="Ichikawa N."/>
            <person name="Miura H."/>
            <person name="Matsushita S."/>
            <person name="Watanabe Y."/>
            <person name="Oguchi A."/>
            <person name="Ankai A."/>
            <person name="Yashiro I."/>
            <person name="Takahashi M."/>
            <person name="Terui Y."/>
            <person name="Fukui S."/>
            <person name="Yokoyama H."/>
            <person name="Tanikawa S."/>
            <person name="Hanada S."/>
            <person name="Kamagata Y."/>
            <person name="Fujita N."/>
        </authorList>
    </citation>
    <scope>NUCLEOTIDE SEQUENCE [LARGE SCALE GENOMIC DNA]</scope>
    <source>
        <strain evidence="2">T-27 / DSM 14586 / JCM 11422 / NBRC 100505</strain>
    </source>
</reference>
<dbReference type="InterPro" id="IPR046172">
    <property type="entry name" value="DUF6174"/>
</dbReference>
<dbReference type="EMBL" id="AP009153">
    <property type="protein sequence ID" value="BAH40664.1"/>
    <property type="molecule type" value="Genomic_DNA"/>
</dbReference>
<evidence type="ECO:0000313" key="2">
    <source>
        <dbReference type="Proteomes" id="UP000002209"/>
    </source>
</evidence>
<protein>
    <submittedName>
        <fullName evidence="1">Uncharacterized protein</fullName>
    </submittedName>
</protein>
<gene>
    <name evidence="1" type="ordered locus">GAU_3622</name>
</gene>
<dbReference type="HOGENOM" id="CLU_1537893_0_0_0"/>
<dbReference type="eggNOG" id="ENOG5030W3N">
    <property type="taxonomic scope" value="Bacteria"/>
</dbReference>
<dbReference type="AlphaFoldDB" id="C1ADT7"/>
<sequence length="174" mass="18441">MRPIPSHLSRSMNALRRVSYTGIRAARPVALALAAVILTACSDSTGPGDSELTAAEARWRLVQPASNSYVMRQQVQCFCGFAGSEFIVTVTNGAVSAATPAAPPQNGFDTPPLTAFRTVDQLFSEVRNTLGKSGTLKDVTYDPVAGYPTRLSLDPLPNAIDDEVVYVTRGVGAP</sequence>
<proteinExistence type="predicted"/>
<dbReference type="Proteomes" id="UP000002209">
    <property type="component" value="Chromosome"/>
</dbReference>